<gene>
    <name evidence="4" type="ORF">DV706_19085</name>
</gene>
<keyword evidence="4" id="KW-0614">Plasmid</keyword>
<dbReference type="Pfam" id="PF00144">
    <property type="entry name" value="Beta-lactamase"/>
    <property type="match status" value="1"/>
</dbReference>
<dbReference type="EMBL" id="CP031306">
    <property type="protein sequence ID" value="QCC56599.1"/>
    <property type="molecule type" value="Genomic_DNA"/>
</dbReference>
<keyword evidence="2" id="KW-0472">Membrane</keyword>
<evidence type="ECO:0000259" key="3">
    <source>
        <dbReference type="Pfam" id="PF00144"/>
    </source>
</evidence>
<evidence type="ECO:0000256" key="1">
    <source>
        <dbReference type="SAM" id="MobiDB-lite"/>
    </source>
</evidence>
<dbReference type="Proteomes" id="UP000296822">
    <property type="component" value="Plasmid unnamed1"/>
</dbReference>
<feature type="compositionally biased region" description="Basic and acidic residues" evidence="1">
    <location>
        <begin position="190"/>
        <end position="199"/>
    </location>
</feature>
<dbReference type="SUPFAM" id="SSF56601">
    <property type="entry name" value="beta-lactamase/transpeptidase-like"/>
    <property type="match status" value="1"/>
</dbReference>
<accession>A0A4D6HRI3</accession>
<dbReference type="KEGG" id="nbg:DV706_19085"/>
<dbReference type="PANTHER" id="PTHR46825:SF12">
    <property type="entry name" value="PENICILLIN-BINDING PROTEIN 4"/>
    <property type="match status" value="1"/>
</dbReference>
<feature type="domain" description="Beta-lactamase-related" evidence="3">
    <location>
        <begin position="49"/>
        <end position="374"/>
    </location>
</feature>
<name>A0A4D6HRI3_9EURY</name>
<geneLocation type="plasmid" evidence="4">
    <name>unnamed1</name>
</geneLocation>
<dbReference type="InterPro" id="IPR050491">
    <property type="entry name" value="AmpC-like"/>
</dbReference>
<dbReference type="RefSeq" id="WP_006067102.1">
    <property type="nucleotide sequence ID" value="NZ_CP031306.1"/>
</dbReference>
<dbReference type="InterPro" id="IPR001466">
    <property type="entry name" value="Beta-lactam-related"/>
</dbReference>
<keyword evidence="2" id="KW-0812">Transmembrane</keyword>
<feature type="region of interest" description="Disordered" evidence="1">
    <location>
        <begin position="176"/>
        <end position="199"/>
    </location>
</feature>
<dbReference type="InterPro" id="IPR012338">
    <property type="entry name" value="Beta-lactam/transpept-like"/>
</dbReference>
<feature type="transmembrane region" description="Helical" evidence="2">
    <location>
        <begin position="443"/>
        <end position="459"/>
    </location>
</feature>
<keyword evidence="2" id="KW-1133">Transmembrane helix</keyword>
<proteinExistence type="predicted"/>
<evidence type="ECO:0000313" key="5">
    <source>
        <dbReference type="Proteomes" id="UP000296822"/>
    </source>
</evidence>
<dbReference type="Gene3D" id="3.40.710.10">
    <property type="entry name" value="DD-peptidase/beta-lactamase superfamily"/>
    <property type="match status" value="1"/>
</dbReference>
<dbReference type="AlphaFoldDB" id="A0A4D6HRI3"/>
<dbReference type="PANTHER" id="PTHR46825">
    <property type="entry name" value="D-ALANYL-D-ALANINE-CARBOXYPEPTIDASE/ENDOPEPTIDASE AMPH"/>
    <property type="match status" value="1"/>
</dbReference>
<keyword evidence="4" id="KW-0378">Hydrolase</keyword>
<reference evidence="4 5" key="1">
    <citation type="journal article" date="2019" name="Nat. Commun.">
        <title>A new type of DNA phosphorothioation-based antiviral system in archaea.</title>
        <authorList>
            <person name="Xiong L."/>
            <person name="Liu S."/>
            <person name="Chen S."/>
            <person name="Xiao Y."/>
            <person name="Zhu B."/>
            <person name="Gao Y."/>
            <person name="Zhang Y."/>
            <person name="Chen B."/>
            <person name="Luo J."/>
            <person name="Deng Z."/>
            <person name="Chen X."/>
            <person name="Wang L."/>
            <person name="Chen S."/>
        </authorList>
    </citation>
    <scope>NUCLEOTIDE SEQUENCE [LARGE SCALE GENOMIC DNA]</scope>
    <source>
        <strain evidence="4 5">JCM 10635</strain>
        <plasmid evidence="4 5">unnamed1</plasmid>
    </source>
</reference>
<dbReference type="GO" id="GO:0016787">
    <property type="term" value="F:hydrolase activity"/>
    <property type="evidence" value="ECO:0007669"/>
    <property type="project" value="UniProtKB-KW"/>
</dbReference>
<sequence length="501" mass="53680">MRPGRSETDTTTRRQLLAAPLIGTGGELLGQFGSGTRAVSSDESLPAHLDEYVPDLLERYDVPGASIALIKDGKLTWSSAYGTADPAAERSTTADTPFRVQSFTKSVTAWGVLKLVEQDEIALDDPIGQHLTSWERPDAEYSWEEVTVRRVLSHSAGLPAGVYESVPLDEEPLPLREALSGNAGGPAARPTDEPGEFRHSNPGYALLELLIEDVTGQDFAAYIDDEILEPLGMDGATFDTTERLRSELATEHFVDGTPVSLSHGPAKAPGALYATVEDIARFVAAGTETSGEPVGRGVLAPETVDEIYAPAVGTTGFYGLASDGAGLGHFVETLSDGKRAVMNGGQGPGSWHWFHTIPGTGDGIVILTNSERSLQLLTDVIEAWIEQRELPTVSLTRARRWVRLPVWILVGVAVGLALRLGFGAITGNRTFDPLSKRDRPVRAILSGLGVATLGLWWTVGRETVAFFLPVIADWIGLALSAVVVLLLLTVLFPRTEGDEPT</sequence>
<evidence type="ECO:0000256" key="2">
    <source>
        <dbReference type="SAM" id="Phobius"/>
    </source>
</evidence>
<organism evidence="4 5">
    <name type="scientific">Natronorubrum bangense</name>
    <dbReference type="NCBI Taxonomy" id="61858"/>
    <lineage>
        <taxon>Archaea</taxon>
        <taxon>Methanobacteriati</taxon>
        <taxon>Methanobacteriota</taxon>
        <taxon>Stenosarchaea group</taxon>
        <taxon>Halobacteria</taxon>
        <taxon>Halobacteriales</taxon>
        <taxon>Natrialbaceae</taxon>
        <taxon>Natronorubrum</taxon>
    </lineage>
</organism>
<feature type="transmembrane region" description="Helical" evidence="2">
    <location>
        <begin position="471"/>
        <end position="492"/>
    </location>
</feature>
<evidence type="ECO:0000313" key="4">
    <source>
        <dbReference type="EMBL" id="QCC56599.1"/>
    </source>
</evidence>
<feature type="transmembrane region" description="Helical" evidence="2">
    <location>
        <begin position="404"/>
        <end position="422"/>
    </location>
</feature>
<dbReference type="GeneID" id="39853386"/>
<protein>
    <submittedName>
        <fullName evidence="4">Serine hydrolase</fullName>
    </submittedName>
</protein>